<gene>
    <name evidence="3" type="ORF">ACFO9E_25675</name>
</gene>
<feature type="coiled-coil region" evidence="1">
    <location>
        <begin position="552"/>
        <end position="601"/>
    </location>
</feature>
<dbReference type="EMBL" id="JBHSFE010000021">
    <property type="protein sequence ID" value="MFC4611155.1"/>
    <property type="molecule type" value="Genomic_DNA"/>
</dbReference>
<evidence type="ECO:0000256" key="1">
    <source>
        <dbReference type="SAM" id="Coils"/>
    </source>
</evidence>
<organism evidence="3 4">
    <name type="scientific">Streptomyces maoxianensis</name>
    <dbReference type="NCBI Taxonomy" id="1459942"/>
    <lineage>
        <taxon>Bacteria</taxon>
        <taxon>Bacillati</taxon>
        <taxon>Actinomycetota</taxon>
        <taxon>Actinomycetes</taxon>
        <taxon>Kitasatosporales</taxon>
        <taxon>Streptomycetaceae</taxon>
        <taxon>Streptomyces</taxon>
    </lineage>
</organism>
<keyword evidence="2" id="KW-0472">Membrane</keyword>
<comment type="caution">
    <text evidence="3">The sequence shown here is derived from an EMBL/GenBank/DDBJ whole genome shotgun (WGS) entry which is preliminary data.</text>
</comment>
<feature type="transmembrane region" description="Helical" evidence="2">
    <location>
        <begin position="371"/>
        <end position="390"/>
    </location>
</feature>
<protein>
    <recommendedName>
        <fullName evidence="5">Phage tail protein</fullName>
    </recommendedName>
</protein>
<keyword evidence="4" id="KW-1185">Reference proteome</keyword>
<name>A0ABV9GDC3_9ACTN</name>
<evidence type="ECO:0000313" key="3">
    <source>
        <dbReference type="EMBL" id="MFC4611155.1"/>
    </source>
</evidence>
<evidence type="ECO:0000256" key="2">
    <source>
        <dbReference type="SAM" id="Phobius"/>
    </source>
</evidence>
<reference evidence="4" key="1">
    <citation type="journal article" date="2019" name="Int. J. Syst. Evol. Microbiol.">
        <title>The Global Catalogue of Microorganisms (GCM) 10K type strain sequencing project: providing services to taxonomists for standard genome sequencing and annotation.</title>
        <authorList>
            <consortium name="The Broad Institute Genomics Platform"/>
            <consortium name="The Broad Institute Genome Sequencing Center for Infectious Disease"/>
            <person name="Wu L."/>
            <person name="Ma J."/>
        </authorList>
    </citation>
    <scope>NUCLEOTIDE SEQUENCE [LARGE SCALE GENOMIC DNA]</scope>
    <source>
        <strain evidence="4">CGMCC 4.7139</strain>
    </source>
</reference>
<keyword evidence="1" id="KW-0175">Coiled coil</keyword>
<evidence type="ECO:0000313" key="4">
    <source>
        <dbReference type="Proteomes" id="UP001595993"/>
    </source>
</evidence>
<evidence type="ECO:0008006" key="5">
    <source>
        <dbReference type="Google" id="ProtNLM"/>
    </source>
</evidence>
<keyword evidence="2" id="KW-1133">Transmembrane helix</keyword>
<keyword evidence="2" id="KW-0812">Transmembrane</keyword>
<sequence length="751" mass="77003">MANRMTFVLDGQDRLSRVLNQAGDASDRLAKRLLKLGAVGAAGPIGAGAAAGVGMLAAAFASAGAAAGAFQLAVQPQMKLMQDNAAAAKKVADAQENAARKKAIADDLAAKGSDQAGKAQKAYTSARMAAVDAEKAYARQTAGMPKATAEAAVSLAKLKTAHEGWSASLAGDTMPVFTKGLDLARKLLPGLTPLVKVAAGAFGDFVDSLGKSASGGGFARFTGRLADAAKKTLPDLLNSGKNVFRGLGGIIDAFLPSSGKLTGGIEKATRAFGDWGKSLKNSEGFQKFMDSASAGGGALSNLAVAAGGLLTALSPLLGTTAALATGFAKIIGWLPPATLEFIAGALLGIKVATLGWAGAQALLNIAMSANPVGLIIMGLVLLGAALVTAWKKSQTFREIATTAFSTLAVPILGFAKITLQVWREVTKGFLGFVENVLGLGVKAFGWIPGVGDKLRGAQKAVGDFKDGTTSAFDAAIAKVDGWKASVDRMPMEMKLKGNITDLEKKISEAKRQLSDKNLPPVKRAKLTADISNWNSQLIAAKGNLARTPAARKAMLTGDIKDWSAKIEAAKRQLKNAPAGKKAKLTADIADLKAKVRAANIALGNMKKYYTITVHYAKTGSPYAPSGGREYAAGGLVGFPGGGMVHGPGTSTSDSIPAWLSDGEYVIRAASVNKYGPELLAAINEGRLGTGQPAATAARPAARPARAAGGAPTVINITVNGALDPTAVARQIQKILLNLKRTNGRNPGLGFG</sequence>
<accession>A0ABV9GDC3</accession>
<feature type="coiled-coil region" evidence="1">
    <location>
        <begin position="78"/>
        <end position="111"/>
    </location>
</feature>
<feature type="transmembrane region" description="Helical" evidence="2">
    <location>
        <begin position="339"/>
        <end position="359"/>
    </location>
</feature>
<dbReference type="RefSeq" id="WP_381199922.1">
    <property type="nucleotide sequence ID" value="NZ_JBHSFE010000021.1"/>
</dbReference>
<dbReference type="Proteomes" id="UP001595993">
    <property type="component" value="Unassembled WGS sequence"/>
</dbReference>
<proteinExistence type="predicted"/>
<feature type="transmembrane region" description="Helical" evidence="2">
    <location>
        <begin position="302"/>
        <end position="327"/>
    </location>
</feature>
<feature type="transmembrane region" description="Helical" evidence="2">
    <location>
        <begin position="402"/>
        <end position="422"/>
    </location>
</feature>